<dbReference type="GO" id="GO:0015031">
    <property type="term" value="P:protein transport"/>
    <property type="evidence" value="ECO:0007669"/>
    <property type="project" value="UniProtKB-KW"/>
</dbReference>
<keyword evidence="9 13" id="KW-1133">Transmembrane helix</keyword>
<dbReference type="GO" id="GO:0005789">
    <property type="term" value="C:endoplasmic reticulum membrane"/>
    <property type="evidence" value="ECO:0007669"/>
    <property type="project" value="UniProtKB-SubCell"/>
</dbReference>
<feature type="repeat" description="WD" evidence="11">
    <location>
        <begin position="208"/>
        <end position="249"/>
    </location>
</feature>
<evidence type="ECO:0000256" key="9">
    <source>
        <dbReference type="ARBA" id="ARBA00022989"/>
    </source>
</evidence>
<dbReference type="InterPro" id="IPR001680">
    <property type="entry name" value="WD40_rpt"/>
</dbReference>
<keyword evidence="5" id="KW-0677">Repeat</keyword>
<evidence type="ECO:0000256" key="5">
    <source>
        <dbReference type="ARBA" id="ARBA00022737"/>
    </source>
</evidence>
<protein>
    <recommendedName>
        <fullName evidence="16">Prolactin regulatory element-binding protein</fullName>
    </recommendedName>
</protein>
<evidence type="ECO:0000256" key="6">
    <source>
        <dbReference type="ARBA" id="ARBA00022824"/>
    </source>
</evidence>
<dbReference type="Pfam" id="PF00400">
    <property type="entry name" value="WD40"/>
    <property type="match status" value="2"/>
</dbReference>
<organism evidence="14 15">
    <name type="scientific">Ranatra chinensis</name>
    <dbReference type="NCBI Taxonomy" id="642074"/>
    <lineage>
        <taxon>Eukaryota</taxon>
        <taxon>Metazoa</taxon>
        <taxon>Ecdysozoa</taxon>
        <taxon>Arthropoda</taxon>
        <taxon>Hexapoda</taxon>
        <taxon>Insecta</taxon>
        <taxon>Pterygota</taxon>
        <taxon>Neoptera</taxon>
        <taxon>Paraneoptera</taxon>
        <taxon>Hemiptera</taxon>
        <taxon>Heteroptera</taxon>
        <taxon>Panheteroptera</taxon>
        <taxon>Nepomorpha</taxon>
        <taxon>Nepidae</taxon>
        <taxon>Ranatrinae</taxon>
        <taxon>Ranatra</taxon>
    </lineage>
</organism>
<sequence length="366" mass="40393">MAPSRRNNEGLLARVNFPLFTVQMLTSRHVVVAGGGGSSKTGVANGFEIFELSHDGKRFIAEELGRHETGPKVVMNCATHTTSKHTYLVAGQESHCQLYDVAITVVKQPPDDAKPANGKIGNNNLRRRRLSRSGSSELENKVDGNCNAVKRLQFDFKAMDSIQTDFMDVEPVQRVVRISRCGKLMATGGIDGHVRLWSFPSMRPSFDLTDHKKEIDDLDFSPDSKMAISVAKDGQAFIWCTSKGKKICTLTWTPPNGNKYLYKRCRFGSVEENKSRSRVFTICNSIGKPSGQALGYLQQWDPVHGTLERSCPVSESLSALAVRDDGTFLAIGTMFTGSVAIYIAFSLQVKTIIYKYMLMLSPGPPS</sequence>
<dbReference type="InterPro" id="IPR036322">
    <property type="entry name" value="WD40_repeat_dom_sf"/>
</dbReference>
<gene>
    <name evidence="14" type="ORF">AAG570_001443</name>
</gene>
<proteinExistence type="predicted"/>
<keyword evidence="10 13" id="KW-0472">Membrane</keyword>
<dbReference type="SMART" id="SM00320">
    <property type="entry name" value="WD40"/>
    <property type="match status" value="2"/>
</dbReference>
<dbReference type="InterPro" id="IPR015943">
    <property type="entry name" value="WD40/YVTN_repeat-like_dom_sf"/>
</dbReference>
<keyword evidence="2" id="KW-0813">Transport</keyword>
<evidence type="ECO:0000313" key="14">
    <source>
        <dbReference type="EMBL" id="KAL1123670.1"/>
    </source>
</evidence>
<dbReference type="PROSITE" id="PS50294">
    <property type="entry name" value="WD_REPEATS_REGION"/>
    <property type="match status" value="1"/>
</dbReference>
<evidence type="ECO:0000256" key="2">
    <source>
        <dbReference type="ARBA" id="ARBA00022448"/>
    </source>
</evidence>
<dbReference type="GO" id="GO:0016192">
    <property type="term" value="P:vesicle-mediated transport"/>
    <property type="evidence" value="ECO:0007669"/>
    <property type="project" value="UniProtKB-KW"/>
</dbReference>
<keyword evidence="4 13" id="KW-0812">Transmembrane</keyword>
<evidence type="ECO:0000256" key="11">
    <source>
        <dbReference type="PROSITE-ProRule" id="PRU00221"/>
    </source>
</evidence>
<dbReference type="PANTHER" id="PTHR23284:SF0">
    <property type="entry name" value="PROLACTIN REGULATORY ELEMENT-BINDING PROTEIN"/>
    <property type="match status" value="1"/>
</dbReference>
<evidence type="ECO:0000256" key="3">
    <source>
        <dbReference type="ARBA" id="ARBA00022574"/>
    </source>
</evidence>
<dbReference type="AlphaFoldDB" id="A0ABD0Y8I8"/>
<evidence type="ECO:0000256" key="13">
    <source>
        <dbReference type="SAM" id="Phobius"/>
    </source>
</evidence>
<dbReference type="EMBL" id="JBFDAA010000011">
    <property type="protein sequence ID" value="KAL1123670.1"/>
    <property type="molecule type" value="Genomic_DNA"/>
</dbReference>
<dbReference type="InterPro" id="IPR045260">
    <property type="entry name" value="Sec12-like"/>
</dbReference>
<evidence type="ECO:0000256" key="7">
    <source>
        <dbReference type="ARBA" id="ARBA00022892"/>
    </source>
</evidence>
<evidence type="ECO:0000256" key="8">
    <source>
        <dbReference type="ARBA" id="ARBA00022927"/>
    </source>
</evidence>
<keyword evidence="6" id="KW-0256">Endoplasmic reticulum</keyword>
<dbReference type="Gene3D" id="2.130.10.10">
    <property type="entry name" value="YVTN repeat-like/Quinoprotein amine dehydrogenase"/>
    <property type="match status" value="1"/>
</dbReference>
<dbReference type="PANTHER" id="PTHR23284">
    <property type="entry name" value="PROLACTIN REGULATORY ELEMENT BINDING PROTEIN"/>
    <property type="match status" value="1"/>
</dbReference>
<dbReference type="PROSITE" id="PS50082">
    <property type="entry name" value="WD_REPEATS_2"/>
    <property type="match status" value="1"/>
</dbReference>
<dbReference type="Proteomes" id="UP001558652">
    <property type="component" value="Unassembled WGS sequence"/>
</dbReference>
<evidence type="ECO:0000313" key="15">
    <source>
        <dbReference type="Proteomes" id="UP001558652"/>
    </source>
</evidence>
<comment type="subcellular location">
    <subcellularLocation>
        <location evidence="1">Endoplasmic reticulum membrane</location>
        <topology evidence="1">Single-pass membrane protein</topology>
    </subcellularLocation>
</comment>
<feature type="region of interest" description="Disordered" evidence="12">
    <location>
        <begin position="110"/>
        <end position="140"/>
    </location>
</feature>
<evidence type="ECO:0000256" key="10">
    <source>
        <dbReference type="ARBA" id="ARBA00023136"/>
    </source>
</evidence>
<keyword evidence="7" id="KW-0931">ER-Golgi transport</keyword>
<comment type="caution">
    <text evidence="14">The sequence shown here is derived from an EMBL/GenBank/DDBJ whole genome shotgun (WGS) entry which is preliminary data.</text>
</comment>
<keyword evidence="3 11" id="KW-0853">WD repeat</keyword>
<evidence type="ECO:0000256" key="12">
    <source>
        <dbReference type="SAM" id="MobiDB-lite"/>
    </source>
</evidence>
<evidence type="ECO:0008006" key="16">
    <source>
        <dbReference type="Google" id="ProtNLM"/>
    </source>
</evidence>
<dbReference type="SUPFAM" id="SSF50978">
    <property type="entry name" value="WD40 repeat-like"/>
    <property type="match status" value="1"/>
</dbReference>
<evidence type="ECO:0000256" key="1">
    <source>
        <dbReference type="ARBA" id="ARBA00004389"/>
    </source>
</evidence>
<feature type="transmembrane region" description="Helical" evidence="13">
    <location>
        <begin position="328"/>
        <end position="349"/>
    </location>
</feature>
<evidence type="ECO:0000256" key="4">
    <source>
        <dbReference type="ARBA" id="ARBA00022692"/>
    </source>
</evidence>
<reference evidence="14 15" key="1">
    <citation type="submission" date="2024-07" db="EMBL/GenBank/DDBJ databases">
        <title>Chromosome-level genome assembly of the water stick insect Ranatra chinensis (Heteroptera: Nepidae).</title>
        <authorList>
            <person name="Liu X."/>
        </authorList>
    </citation>
    <scope>NUCLEOTIDE SEQUENCE [LARGE SCALE GENOMIC DNA]</scope>
    <source>
        <strain evidence="14">Cailab_2021Rc</strain>
        <tissue evidence="14">Muscle</tissue>
    </source>
</reference>
<keyword evidence="8" id="KW-0653">Protein transport</keyword>
<keyword evidence="15" id="KW-1185">Reference proteome</keyword>
<name>A0ABD0Y8I8_9HEMI</name>
<accession>A0ABD0Y8I8</accession>